<dbReference type="EMBL" id="RZIG01000002">
    <property type="protein sequence ID" value="RYJ11220.1"/>
    <property type="molecule type" value="Genomic_DNA"/>
</dbReference>
<accession>A0A482T800</accession>
<reference evidence="2 3" key="1">
    <citation type="submission" date="2018-12" db="EMBL/GenBank/DDBJ databases">
        <title>Draft genome sequence of Haloarcula hispinica strain 18.1, an halophilic archaeon isolated from Chott El Jerid of Southern Tunisia.</title>
        <authorList>
            <person name="Najjari A."/>
            <person name="Ben Dhia O."/>
            <person name="Ferjani R."/>
            <person name="Mahjoubi M."/>
            <person name="Sghaier H."/>
            <person name="Elshahed M."/>
            <person name="Ouzari H.I."/>
            <person name="Cherid A."/>
            <person name="Youssef N."/>
        </authorList>
    </citation>
    <scope>NUCLEOTIDE SEQUENCE [LARGE SCALE GENOMIC DNA]</scope>
    <source>
        <strain evidence="2 3">18.1</strain>
    </source>
</reference>
<dbReference type="InterPro" id="IPR013321">
    <property type="entry name" value="Arc_rbn_hlx_hlx"/>
</dbReference>
<evidence type="ECO:0000259" key="1">
    <source>
        <dbReference type="Pfam" id="PF01402"/>
    </source>
</evidence>
<feature type="domain" description="Ribbon-helix-helix protein CopG" evidence="1">
    <location>
        <begin position="6"/>
        <end position="42"/>
    </location>
</feature>
<sequence>MTRNTTGVSMPESMVENIDKNYVAAGYHSRSDLIRDAVRDKLSQIERQSK</sequence>
<name>A0A482T800_HALHI</name>
<evidence type="ECO:0000313" key="3">
    <source>
        <dbReference type="Proteomes" id="UP000293535"/>
    </source>
</evidence>
<dbReference type="InterPro" id="IPR010985">
    <property type="entry name" value="Ribbon_hlx_hlx"/>
</dbReference>
<comment type="caution">
    <text evidence="2">The sequence shown here is derived from an EMBL/GenBank/DDBJ whole genome shotgun (WGS) entry which is preliminary data.</text>
</comment>
<dbReference type="Gene3D" id="1.10.1220.10">
    <property type="entry name" value="Met repressor-like"/>
    <property type="match status" value="1"/>
</dbReference>
<organism evidence="2 3">
    <name type="scientific">Haloarcula hispanica</name>
    <dbReference type="NCBI Taxonomy" id="51589"/>
    <lineage>
        <taxon>Archaea</taxon>
        <taxon>Methanobacteriati</taxon>
        <taxon>Methanobacteriota</taxon>
        <taxon>Stenosarchaea group</taxon>
        <taxon>Halobacteria</taxon>
        <taxon>Halobacteriales</taxon>
        <taxon>Haloarculaceae</taxon>
        <taxon>Haloarcula</taxon>
    </lineage>
</organism>
<dbReference type="SUPFAM" id="SSF47598">
    <property type="entry name" value="Ribbon-helix-helix"/>
    <property type="match status" value="1"/>
</dbReference>
<dbReference type="GO" id="GO:0006355">
    <property type="term" value="P:regulation of DNA-templated transcription"/>
    <property type="evidence" value="ECO:0007669"/>
    <property type="project" value="InterPro"/>
</dbReference>
<dbReference type="CDD" id="cd22231">
    <property type="entry name" value="RHH_NikR_HicB-like"/>
    <property type="match status" value="1"/>
</dbReference>
<evidence type="ECO:0000313" key="2">
    <source>
        <dbReference type="EMBL" id="RYJ11220.1"/>
    </source>
</evidence>
<gene>
    <name evidence="2" type="ORF">ELS20_15360</name>
</gene>
<dbReference type="AlphaFoldDB" id="A0A482T800"/>
<dbReference type="Pfam" id="PF01402">
    <property type="entry name" value="RHH_1"/>
    <property type="match status" value="1"/>
</dbReference>
<dbReference type="Proteomes" id="UP000293535">
    <property type="component" value="Unassembled WGS sequence"/>
</dbReference>
<protein>
    <submittedName>
        <fullName evidence="2">Ribbon-helix-helix protein, CopG family</fullName>
    </submittedName>
</protein>
<dbReference type="InterPro" id="IPR002145">
    <property type="entry name" value="CopG"/>
</dbReference>
<proteinExistence type="predicted"/>